<accession>A0A1L7XYT8</accession>
<dbReference type="Pfam" id="PF01565">
    <property type="entry name" value="FAD_binding_4"/>
    <property type="match status" value="1"/>
</dbReference>
<dbReference type="Gene3D" id="3.30.465.10">
    <property type="match status" value="1"/>
</dbReference>
<dbReference type="InterPro" id="IPR050416">
    <property type="entry name" value="FAD-linked_Oxidoreductase"/>
</dbReference>
<gene>
    <name evidence="7" type="ORF">PAC_20088</name>
</gene>
<evidence type="ECO:0000256" key="3">
    <source>
        <dbReference type="ARBA" id="ARBA00022827"/>
    </source>
</evidence>
<dbReference type="Proteomes" id="UP000184330">
    <property type="component" value="Unassembled WGS sequence"/>
</dbReference>
<dbReference type="InterPro" id="IPR016166">
    <property type="entry name" value="FAD-bd_PCMH"/>
</dbReference>
<evidence type="ECO:0000256" key="5">
    <source>
        <dbReference type="SAM" id="Phobius"/>
    </source>
</evidence>
<evidence type="ECO:0000259" key="6">
    <source>
        <dbReference type="PROSITE" id="PS51387"/>
    </source>
</evidence>
<protein>
    <submittedName>
        <fullName evidence="7">Related to FAD binding domain protein</fullName>
    </submittedName>
</protein>
<keyword evidence="4" id="KW-0560">Oxidoreductase</keyword>
<comment type="similarity">
    <text evidence="1">Belongs to the oxygen-dependent FAD-linked oxidoreductase family.</text>
</comment>
<evidence type="ECO:0000256" key="4">
    <source>
        <dbReference type="ARBA" id="ARBA00023002"/>
    </source>
</evidence>
<proteinExistence type="inferred from homology"/>
<dbReference type="InterPro" id="IPR006094">
    <property type="entry name" value="Oxid_FAD_bind_N"/>
</dbReference>
<dbReference type="SUPFAM" id="SSF56176">
    <property type="entry name" value="FAD-binding/transporter-associated domain-like"/>
    <property type="match status" value="1"/>
</dbReference>
<dbReference type="GO" id="GO:0071949">
    <property type="term" value="F:FAD binding"/>
    <property type="evidence" value="ECO:0007669"/>
    <property type="project" value="InterPro"/>
</dbReference>
<dbReference type="PANTHER" id="PTHR42973:SF4">
    <property type="entry name" value="FAD BINDING DOMAIN PROTEIN"/>
    <property type="match status" value="1"/>
</dbReference>
<dbReference type="PANTHER" id="PTHR42973">
    <property type="entry name" value="BINDING OXIDOREDUCTASE, PUTATIVE (AFU_ORTHOLOGUE AFUA_1G17690)-RELATED"/>
    <property type="match status" value="1"/>
</dbReference>
<evidence type="ECO:0000256" key="2">
    <source>
        <dbReference type="ARBA" id="ARBA00022630"/>
    </source>
</evidence>
<keyword evidence="5" id="KW-0812">Transmembrane</keyword>
<evidence type="ECO:0000313" key="8">
    <source>
        <dbReference type="Proteomes" id="UP000184330"/>
    </source>
</evidence>
<dbReference type="AlphaFoldDB" id="A0A1L7XYT8"/>
<keyword evidence="8" id="KW-1185">Reference proteome</keyword>
<evidence type="ECO:0000256" key="1">
    <source>
        <dbReference type="ARBA" id="ARBA00005466"/>
    </source>
</evidence>
<dbReference type="OrthoDB" id="2151789at2759"/>
<keyword evidence="5" id="KW-1133">Transmembrane helix</keyword>
<feature type="domain" description="FAD-binding PCMH-type" evidence="6">
    <location>
        <begin position="86"/>
        <end position="268"/>
    </location>
</feature>
<sequence length="543" mass="59482">MTSQLFYSYTVAAFVVLASALILRRRQAPNGQQPATKPHLLASVPTEQLPKYIQNLLAEIPGCVILQADVAAFQQAVDYSWAQQNREIIPACIVRPRDTQQLSKAVAILKWEHDSRSQTGAPITGFFAIRSGGVNPGLGAATVQDGVVIDLSLFCEVTPAVDGSTVTVGTGAKWIDVYKVLDEKGLIVMGGRNSPVGVGGLTLQGGISFYSPRFGFVCSNALSYEVVLANGSVVTASASVHPELWRVLKGGSNNFGIVTNFTLRSLPFAPLWVGEMVAPAAFQHAKALKAYHDYLDHASSSQPGAFDENAAGPILSFVYIQRIGLQLISLHLVYTKAPEDKKWPVHWKETGFTSLWSFYRSSKVQSHTSAVERLGRTAPAGTRHMQGTTTIRNDAQTMTAAYAIFCQTTTELRHVKGLLFPFTFQAILPGWMNKGYPNVLGLEGCTEPLIIIGFSVTWAKAKDDELIRSTIRHTLEQINAAAAARQSDHPYRFMNYCMEWQRPYEGCGEENLKLMREASQKYDPDGLFQSGRAGGFKLDIVSR</sequence>
<dbReference type="PROSITE" id="PS51387">
    <property type="entry name" value="FAD_PCMH"/>
    <property type="match status" value="1"/>
</dbReference>
<dbReference type="EMBL" id="FJOG01000104">
    <property type="protein sequence ID" value="CZR70187.1"/>
    <property type="molecule type" value="Genomic_DNA"/>
</dbReference>
<dbReference type="InterPro" id="IPR016169">
    <property type="entry name" value="FAD-bd_PCMH_sub2"/>
</dbReference>
<organism evidence="7 8">
    <name type="scientific">Phialocephala subalpina</name>
    <dbReference type="NCBI Taxonomy" id="576137"/>
    <lineage>
        <taxon>Eukaryota</taxon>
        <taxon>Fungi</taxon>
        <taxon>Dikarya</taxon>
        <taxon>Ascomycota</taxon>
        <taxon>Pezizomycotina</taxon>
        <taxon>Leotiomycetes</taxon>
        <taxon>Helotiales</taxon>
        <taxon>Mollisiaceae</taxon>
        <taxon>Phialocephala</taxon>
        <taxon>Phialocephala fortinii species complex</taxon>
    </lineage>
</organism>
<keyword evidence="3" id="KW-0274">FAD</keyword>
<keyword evidence="2" id="KW-0285">Flavoprotein</keyword>
<dbReference type="STRING" id="576137.A0A1L7XYT8"/>
<reference evidence="7 8" key="1">
    <citation type="submission" date="2016-03" db="EMBL/GenBank/DDBJ databases">
        <authorList>
            <person name="Ploux O."/>
        </authorList>
    </citation>
    <scope>NUCLEOTIDE SEQUENCE [LARGE SCALE GENOMIC DNA]</scope>
    <source>
        <strain evidence="7 8">UAMH 11012</strain>
    </source>
</reference>
<dbReference type="InterPro" id="IPR036318">
    <property type="entry name" value="FAD-bd_PCMH-like_sf"/>
</dbReference>
<keyword evidence="5" id="KW-0472">Membrane</keyword>
<evidence type="ECO:0000313" key="7">
    <source>
        <dbReference type="EMBL" id="CZR70187.1"/>
    </source>
</evidence>
<dbReference type="GO" id="GO:0016491">
    <property type="term" value="F:oxidoreductase activity"/>
    <property type="evidence" value="ECO:0007669"/>
    <property type="project" value="UniProtKB-KW"/>
</dbReference>
<name>A0A1L7XYT8_9HELO</name>
<feature type="transmembrane region" description="Helical" evidence="5">
    <location>
        <begin position="6"/>
        <end position="23"/>
    </location>
</feature>